<accession>A0A0A9H6P3</accession>
<reference evidence="1" key="2">
    <citation type="journal article" date="2015" name="Data Brief">
        <title>Shoot transcriptome of the giant reed, Arundo donax.</title>
        <authorList>
            <person name="Barrero R.A."/>
            <person name="Guerrero F.D."/>
            <person name="Moolhuijzen P."/>
            <person name="Goolsby J.A."/>
            <person name="Tidwell J."/>
            <person name="Bellgard S.E."/>
            <person name="Bellgard M.I."/>
        </authorList>
    </citation>
    <scope>NUCLEOTIDE SEQUENCE</scope>
    <source>
        <tissue evidence="1">Shoot tissue taken approximately 20 cm above the soil surface</tissue>
    </source>
</reference>
<reference evidence="1" key="1">
    <citation type="submission" date="2014-09" db="EMBL/GenBank/DDBJ databases">
        <authorList>
            <person name="Magalhaes I.L.F."/>
            <person name="Oliveira U."/>
            <person name="Santos F.R."/>
            <person name="Vidigal T.H.D.A."/>
            <person name="Brescovit A.D."/>
            <person name="Santos A.J."/>
        </authorList>
    </citation>
    <scope>NUCLEOTIDE SEQUENCE</scope>
    <source>
        <tissue evidence="1">Shoot tissue taken approximately 20 cm above the soil surface</tissue>
    </source>
</reference>
<name>A0A0A9H6P3_ARUDO</name>
<dbReference type="EMBL" id="GBRH01165011">
    <property type="protein sequence ID" value="JAE32885.1"/>
    <property type="molecule type" value="Transcribed_RNA"/>
</dbReference>
<dbReference type="AlphaFoldDB" id="A0A0A9H6P3"/>
<proteinExistence type="predicted"/>
<sequence length="48" mass="5376">MVDELIKKLSRKSLSESSCSSLNIAMTCIMVGLRLGRSSKHSQAIFRY</sequence>
<organism evidence="1">
    <name type="scientific">Arundo donax</name>
    <name type="common">Giant reed</name>
    <name type="synonym">Donax arundinaceus</name>
    <dbReference type="NCBI Taxonomy" id="35708"/>
    <lineage>
        <taxon>Eukaryota</taxon>
        <taxon>Viridiplantae</taxon>
        <taxon>Streptophyta</taxon>
        <taxon>Embryophyta</taxon>
        <taxon>Tracheophyta</taxon>
        <taxon>Spermatophyta</taxon>
        <taxon>Magnoliopsida</taxon>
        <taxon>Liliopsida</taxon>
        <taxon>Poales</taxon>
        <taxon>Poaceae</taxon>
        <taxon>PACMAD clade</taxon>
        <taxon>Arundinoideae</taxon>
        <taxon>Arundineae</taxon>
        <taxon>Arundo</taxon>
    </lineage>
</organism>
<evidence type="ECO:0000313" key="1">
    <source>
        <dbReference type="EMBL" id="JAE32885.1"/>
    </source>
</evidence>
<protein>
    <submittedName>
        <fullName evidence="1">Uncharacterized protein</fullName>
    </submittedName>
</protein>